<dbReference type="EMBL" id="FLQS01000010">
    <property type="protein sequence ID" value="SBS73892.1"/>
    <property type="molecule type" value="Genomic_DNA"/>
</dbReference>
<sequence length="259" mass="27836">MTDSTISLAARLAANLFVDAIKLAKPGARLAAKIGDRALSSIGHNPFNEAEAQRFLYEDALNKAEEANEALEPGDLMSIKMPDGTVFTDYTYSKPADIERAHRTIASVCQAIDVLTSAPGCTPKPPVDAERPSVADPPSEATEGHPTSHRLLVDDPAFGLTPETPDSHGEQPASVGVTGPGAGEVAPGRAEHPLYREIQDQCNAALVAEVLSEHRCFWNDDDRIYECLTDGCTHTHTVFKSHNQWIAHVAPLIIAALQQ</sequence>
<name>A0A1Y5P5E1_9MYCO</name>
<protein>
    <submittedName>
        <fullName evidence="2">Uncharacterized protein</fullName>
    </submittedName>
</protein>
<gene>
    <name evidence="2" type="ORF">MHPYR_180109</name>
</gene>
<proteinExistence type="predicted"/>
<organism evidence="2">
    <name type="scientific">uncultured Mycobacterium sp</name>
    <dbReference type="NCBI Taxonomy" id="171292"/>
    <lineage>
        <taxon>Bacteria</taxon>
        <taxon>Bacillati</taxon>
        <taxon>Actinomycetota</taxon>
        <taxon>Actinomycetes</taxon>
        <taxon>Mycobacteriales</taxon>
        <taxon>Mycobacteriaceae</taxon>
        <taxon>Mycobacterium</taxon>
        <taxon>environmental samples</taxon>
    </lineage>
</organism>
<reference evidence="2" key="1">
    <citation type="submission" date="2016-03" db="EMBL/GenBank/DDBJ databases">
        <authorList>
            <person name="Ploux O."/>
        </authorList>
    </citation>
    <scope>NUCLEOTIDE SEQUENCE</scope>
    <source>
        <strain evidence="2">UC10</strain>
    </source>
</reference>
<evidence type="ECO:0000313" key="2">
    <source>
        <dbReference type="EMBL" id="SBS73892.1"/>
    </source>
</evidence>
<feature type="region of interest" description="Disordered" evidence="1">
    <location>
        <begin position="120"/>
        <end position="188"/>
    </location>
</feature>
<evidence type="ECO:0000256" key="1">
    <source>
        <dbReference type="SAM" id="MobiDB-lite"/>
    </source>
</evidence>
<accession>A0A1Y5P5E1</accession>
<dbReference type="AlphaFoldDB" id="A0A1Y5P5E1"/>